<dbReference type="SUPFAM" id="SSF47413">
    <property type="entry name" value="lambda repressor-like DNA-binding domains"/>
    <property type="match status" value="1"/>
</dbReference>
<keyword evidence="4" id="KW-1185">Reference proteome</keyword>
<gene>
    <name evidence="3" type="primary">nprR</name>
    <name evidence="3" type="ORF">GCM10007140_20210</name>
</gene>
<proteinExistence type="predicted"/>
<evidence type="ECO:0000259" key="2">
    <source>
        <dbReference type="PROSITE" id="PS50943"/>
    </source>
</evidence>
<dbReference type="SMART" id="SM00028">
    <property type="entry name" value="TPR"/>
    <property type="match status" value="6"/>
</dbReference>
<dbReference type="InterPro" id="IPR019734">
    <property type="entry name" value="TPR_rpt"/>
</dbReference>
<dbReference type="AlphaFoldDB" id="A0A917ERF7"/>
<evidence type="ECO:0000313" key="3">
    <source>
        <dbReference type="EMBL" id="GGE70234.1"/>
    </source>
</evidence>
<dbReference type="InterPro" id="IPR011990">
    <property type="entry name" value="TPR-like_helical_dom_sf"/>
</dbReference>
<dbReference type="PROSITE" id="PS50943">
    <property type="entry name" value="HTH_CROC1"/>
    <property type="match status" value="1"/>
</dbReference>
<reference evidence="3" key="2">
    <citation type="submission" date="2020-09" db="EMBL/GenBank/DDBJ databases">
        <authorList>
            <person name="Sun Q."/>
            <person name="Zhou Y."/>
        </authorList>
    </citation>
    <scope>NUCLEOTIDE SEQUENCE</scope>
    <source>
        <strain evidence="3">CGMCC 1.12698</strain>
    </source>
</reference>
<dbReference type="SUPFAM" id="SSF48452">
    <property type="entry name" value="TPR-like"/>
    <property type="match status" value="1"/>
</dbReference>
<dbReference type="RefSeq" id="WP_188388238.1">
    <property type="nucleotide sequence ID" value="NZ_BMFK01000001.1"/>
</dbReference>
<dbReference type="Gene3D" id="1.25.40.10">
    <property type="entry name" value="Tetratricopeptide repeat domain"/>
    <property type="match status" value="1"/>
</dbReference>
<dbReference type="Pfam" id="PF01381">
    <property type="entry name" value="HTH_3"/>
    <property type="match status" value="1"/>
</dbReference>
<dbReference type="CDD" id="cd00093">
    <property type="entry name" value="HTH_XRE"/>
    <property type="match status" value="1"/>
</dbReference>
<dbReference type="SMART" id="SM00530">
    <property type="entry name" value="HTH_XRE"/>
    <property type="match status" value="1"/>
</dbReference>
<keyword evidence="1" id="KW-0802">TPR repeat</keyword>
<dbReference type="Pfam" id="PF13181">
    <property type="entry name" value="TPR_8"/>
    <property type="match status" value="1"/>
</dbReference>
<reference evidence="3" key="1">
    <citation type="journal article" date="2014" name="Int. J. Syst. Evol. Microbiol.">
        <title>Complete genome sequence of Corynebacterium casei LMG S-19264T (=DSM 44701T), isolated from a smear-ripened cheese.</title>
        <authorList>
            <consortium name="US DOE Joint Genome Institute (JGI-PGF)"/>
            <person name="Walter F."/>
            <person name="Albersmeier A."/>
            <person name="Kalinowski J."/>
            <person name="Ruckert C."/>
        </authorList>
    </citation>
    <scope>NUCLEOTIDE SEQUENCE</scope>
    <source>
        <strain evidence="3">CGMCC 1.12698</strain>
    </source>
</reference>
<evidence type="ECO:0000256" key="1">
    <source>
        <dbReference type="PROSITE-ProRule" id="PRU00339"/>
    </source>
</evidence>
<feature type="repeat" description="TPR" evidence="1">
    <location>
        <begin position="310"/>
        <end position="343"/>
    </location>
</feature>
<dbReference type="PANTHER" id="PTHR12558:SF13">
    <property type="entry name" value="CELL DIVISION CYCLE PROTEIN 27 HOMOLOG"/>
    <property type="match status" value="1"/>
</dbReference>
<feature type="domain" description="HTH cro/C1-type" evidence="2">
    <location>
        <begin position="13"/>
        <end position="66"/>
    </location>
</feature>
<dbReference type="Gene3D" id="1.10.260.40">
    <property type="entry name" value="lambda repressor-like DNA-binding domains"/>
    <property type="match status" value="1"/>
</dbReference>
<protein>
    <submittedName>
        <fullName evidence="3">Transcriptional regulator</fullName>
    </submittedName>
</protein>
<dbReference type="GO" id="GO:0003677">
    <property type="term" value="F:DNA binding"/>
    <property type="evidence" value="ECO:0007669"/>
    <property type="project" value="InterPro"/>
</dbReference>
<dbReference type="Proteomes" id="UP000605259">
    <property type="component" value="Unassembled WGS sequence"/>
</dbReference>
<dbReference type="InterPro" id="IPR010982">
    <property type="entry name" value="Lambda_DNA-bd_dom_sf"/>
</dbReference>
<dbReference type="InterPro" id="IPR001387">
    <property type="entry name" value="Cro/C1-type_HTH"/>
</dbReference>
<organism evidence="3 4">
    <name type="scientific">Priestia taiwanensis</name>
    <dbReference type="NCBI Taxonomy" id="1347902"/>
    <lineage>
        <taxon>Bacteria</taxon>
        <taxon>Bacillati</taxon>
        <taxon>Bacillota</taxon>
        <taxon>Bacilli</taxon>
        <taxon>Bacillales</taxon>
        <taxon>Bacillaceae</taxon>
        <taxon>Priestia</taxon>
    </lineage>
</organism>
<dbReference type="EMBL" id="BMFK01000001">
    <property type="protein sequence ID" value="GGE70234.1"/>
    <property type="molecule type" value="Genomic_DNA"/>
</dbReference>
<dbReference type="GO" id="GO:0051301">
    <property type="term" value="P:cell division"/>
    <property type="evidence" value="ECO:0007669"/>
    <property type="project" value="TreeGrafter"/>
</dbReference>
<dbReference type="PANTHER" id="PTHR12558">
    <property type="entry name" value="CELL DIVISION CYCLE 16,23,27"/>
    <property type="match status" value="1"/>
</dbReference>
<dbReference type="Pfam" id="PF13424">
    <property type="entry name" value="TPR_12"/>
    <property type="match status" value="1"/>
</dbReference>
<evidence type="ECO:0000313" key="4">
    <source>
        <dbReference type="Proteomes" id="UP000605259"/>
    </source>
</evidence>
<dbReference type="PROSITE" id="PS50005">
    <property type="entry name" value="TPR"/>
    <property type="match status" value="2"/>
</dbReference>
<feature type="repeat" description="TPR" evidence="1">
    <location>
        <begin position="390"/>
        <end position="423"/>
    </location>
</feature>
<accession>A0A917ERF7</accession>
<comment type="caution">
    <text evidence="3">The sequence shown here is derived from an EMBL/GenBank/DDBJ whole genome shotgun (WGS) entry which is preliminary data.</text>
</comment>
<name>A0A917ERF7_9BACI</name>
<sequence>MSHVEYSHIGNFIRLHRKQQGITQEKLCEGICSITYLSKVENGKMLPSDEIVVLLGNRLGVHITNGPELDEALENVQIIFEQLYQEHERNNSDKIEELYESLLAYNDFLQHPTVYTEYQLISLVHAIHTFDVESAEQFIHKLSTIVESLSKLQQLNFYHLQGIYFCLRKKHYDSLVSLKKAKELAEELQLIKPFLLYHLALTHSHLKNKHAAICHANEALKMYNEQVNYIQSLYCQMILGINYTRTKNYQKALTTYDQLLKLADSLELHRTKALTLHNLAYLHAHINKIETAIALYQECLKYDMYPEICLQTLYQLAKLLYEEERVGEASHYIDKALQIPPTKDNTEHILITCLKYQLEDTSSEKETLILYLEEAVIPFFQAKNDIHYLAEYYELLGKLYYTNRKYKIASDYYHLAMHIKKEGDESI</sequence>